<sequence>MKEAGLPRPVDLARASHTTTATVSNWLKDQVKADHVKAEQLFRIADAVKLDPRELLFGPRGRRISEDGPGYAYNAIEKQHWVNSFTLVSEMLQLPDPPIGVDKQAVLTLMAYDLLVEGVSHGRIVRVLDTSL</sequence>
<dbReference type="InterPro" id="IPR001387">
    <property type="entry name" value="Cro/C1-type_HTH"/>
</dbReference>
<evidence type="ECO:0000313" key="1">
    <source>
        <dbReference type="EMBL" id="KAF1016322.1"/>
    </source>
</evidence>
<comment type="caution">
    <text evidence="1">The sequence shown here is derived from an EMBL/GenBank/DDBJ whole genome shotgun (WGS) entry which is preliminary data.</text>
</comment>
<evidence type="ECO:0000313" key="2">
    <source>
        <dbReference type="Proteomes" id="UP000487117"/>
    </source>
</evidence>
<dbReference type="Proteomes" id="UP000487117">
    <property type="component" value="Unassembled WGS sequence"/>
</dbReference>
<dbReference type="EMBL" id="WNDS01000002">
    <property type="protein sequence ID" value="KAF1016322.1"/>
    <property type="molecule type" value="Genomic_DNA"/>
</dbReference>
<dbReference type="InterPro" id="IPR010982">
    <property type="entry name" value="Lambda_DNA-bd_dom_sf"/>
</dbReference>
<protein>
    <submittedName>
        <fullName evidence="1">Uncharacterized protein</fullName>
    </submittedName>
</protein>
<reference evidence="2" key="1">
    <citation type="journal article" date="2020" name="MBio">
        <title>Horizontal gene transfer to a defensive symbiont with a reduced genome amongst a multipartite beetle microbiome.</title>
        <authorList>
            <person name="Waterworth S.C."/>
            <person name="Florez L.V."/>
            <person name="Rees E.R."/>
            <person name="Hertweck C."/>
            <person name="Kaltenpoth M."/>
            <person name="Kwan J.C."/>
        </authorList>
    </citation>
    <scope>NUCLEOTIDE SEQUENCE [LARGE SCALE GENOMIC DNA]</scope>
</reference>
<gene>
    <name evidence="1" type="ORF">GAK31_01813</name>
</gene>
<proteinExistence type="predicted"/>
<dbReference type="GO" id="GO:0003677">
    <property type="term" value="F:DNA binding"/>
    <property type="evidence" value="ECO:0007669"/>
    <property type="project" value="InterPro"/>
</dbReference>
<name>A0A7V8FIG9_STEMA</name>
<organism evidence="1 2">
    <name type="scientific">Stenotrophomonas maltophilia</name>
    <name type="common">Pseudomonas maltophilia</name>
    <name type="synonym">Xanthomonas maltophilia</name>
    <dbReference type="NCBI Taxonomy" id="40324"/>
    <lineage>
        <taxon>Bacteria</taxon>
        <taxon>Pseudomonadati</taxon>
        <taxon>Pseudomonadota</taxon>
        <taxon>Gammaproteobacteria</taxon>
        <taxon>Lysobacterales</taxon>
        <taxon>Lysobacteraceae</taxon>
        <taxon>Stenotrophomonas</taxon>
        <taxon>Stenotrophomonas maltophilia group</taxon>
    </lineage>
</organism>
<accession>A0A7V8FIG9</accession>
<dbReference type="Gene3D" id="1.10.260.40">
    <property type="entry name" value="lambda repressor-like DNA-binding domains"/>
    <property type="match status" value="1"/>
</dbReference>
<dbReference type="AlphaFoldDB" id="A0A7V8FIG9"/>
<dbReference type="CDD" id="cd00093">
    <property type="entry name" value="HTH_XRE"/>
    <property type="match status" value="1"/>
</dbReference>